<organism evidence="2 3">
    <name type="scientific">Diacronema lutheri</name>
    <name type="common">Unicellular marine alga</name>
    <name type="synonym">Monochrysis lutheri</name>
    <dbReference type="NCBI Taxonomy" id="2081491"/>
    <lineage>
        <taxon>Eukaryota</taxon>
        <taxon>Haptista</taxon>
        <taxon>Haptophyta</taxon>
        <taxon>Pavlovophyceae</taxon>
        <taxon>Pavlovales</taxon>
        <taxon>Pavlovaceae</taxon>
        <taxon>Diacronema</taxon>
    </lineage>
</organism>
<name>A0A8J5XKT1_DIALT</name>
<gene>
    <name evidence="2" type="ORF">KFE25_009597</name>
</gene>
<protein>
    <recommendedName>
        <fullName evidence="4">Phosphoglycolate phosphatase</fullName>
    </recommendedName>
</protein>
<dbReference type="GO" id="GO:0016791">
    <property type="term" value="F:phosphatase activity"/>
    <property type="evidence" value="ECO:0007669"/>
    <property type="project" value="TreeGrafter"/>
</dbReference>
<comment type="caution">
    <text evidence="2">The sequence shown here is derived from an EMBL/GenBank/DDBJ whole genome shotgun (WGS) entry which is preliminary data.</text>
</comment>
<evidence type="ECO:0000313" key="3">
    <source>
        <dbReference type="Proteomes" id="UP000751190"/>
    </source>
</evidence>
<sequence length="386" mass="40474">MAGRALVLMLACAARSTVRGGGGAPARIGGVLRARARVRLGPPSRAAPPRVVPLRTALGAYDALLLDQFGVLHDGRVAYAGATSAMRELQRLARKRIVVLSNSSKRRIETVNRLHALGLGMCTWLDGSASVADGVPLISVVTSGDIVWKELRARMRAPPPEPAPAPTPAPAREGPADPFAIAGGACIVYGNGDDDDEYVSSAGCEPADVERAHFILARGLFEVRTGRGPDGAVPFDARAHGDELLVAAHARGLPMIVANPDLVRPDGRDSPMPGVIAARYERMGGDVRYVGKPHALVYAVAAAQLRDEGVPPARVVAVGDSMEHDVLGARRAGLDAILITGGVHAAELGVRQGVAETPSAERLAAFLERYPADEWPTHVCAGFVLD</sequence>
<evidence type="ECO:0008006" key="4">
    <source>
        <dbReference type="Google" id="ProtNLM"/>
    </source>
</evidence>
<keyword evidence="3" id="KW-1185">Reference proteome</keyword>
<dbReference type="Pfam" id="PF13344">
    <property type="entry name" value="Hydrolase_6"/>
    <property type="match status" value="1"/>
</dbReference>
<feature type="chain" id="PRO_5035183286" description="Phosphoglycolate phosphatase" evidence="1">
    <location>
        <begin position="21"/>
        <end position="386"/>
    </location>
</feature>
<dbReference type="SUPFAM" id="SSF56784">
    <property type="entry name" value="HAD-like"/>
    <property type="match status" value="1"/>
</dbReference>
<evidence type="ECO:0000313" key="2">
    <source>
        <dbReference type="EMBL" id="KAG8471176.1"/>
    </source>
</evidence>
<reference evidence="2" key="1">
    <citation type="submission" date="2021-05" db="EMBL/GenBank/DDBJ databases">
        <title>The genome of the haptophyte Pavlova lutheri (Diacronema luteri, Pavlovales) - a model for lipid biosynthesis in eukaryotic algae.</title>
        <authorList>
            <person name="Hulatt C.J."/>
            <person name="Posewitz M.C."/>
        </authorList>
    </citation>
    <scope>NUCLEOTIDE SEQUENCE</scope>
    <source>
        <strain evidence="2">NIVA-4/92</strain>
    </source>
</reference>
<dbReference type="Gene3D" id="3.40.50.1000">
    <property type="entry name" value="HAD superfamily/HAD-like"/>
    <property type="match status" value="2"/>
</dbReference>
<evidence type="ECO:0000256" key="1">
    <source>
        <dbReference type="SAM" id="SignalP"/>
    </source>
</evidence>
<proteinExistence type="predicted"/>
<dbReference type="InterPro" id="IPR006357">
    <property type="entry name" value="HAD-SF_hydro_IIA"/>
</dbReference>
<dbReference type="EMBL" id="JAGTXO010000001">
    <property type="protein sequence ID" value="KAG8471176.1"/>
    <property type="molecule type" value="Genomic_DNA"/>
</dbReference>
<dbReference type="PANTHER" id="PTHR19288:SF90">
    <property type="entry name" value="OS08G0542600 PROTEIN"/>
    <property type="match status" value="1"/>
</dbReference>
<dbReference type="OrthoDB" id="426235at2759"/>
<accession>A0A8J5XKT1</accession>
<dbReference type="Pfam" id="PF13242">
    <property type="entry name" value="Hydrolase_like"/>
    <property type="match status" value="1"/>
</dbReference>
<dbReference type="PANTHER" id="PTHR19288">
    <property type="entry name" value="4-NITROPHENYLPHOSPHATASE-RELATED"/>
    <property type="match status" value="1"/>
</dbReference>
<dbReference type="Proteomes" id="UP000751190">
    <property type="component" value="Unassembled WGS sequence"/>
</dbReference>
<dbReference type="InterPro" id="IPR036412">
    <property type="entry name" value="HAD-like_sf"/>
</dbReference>
<dbReference type="OMA" id="ILCDVWG"/>
<feature type="signal peptide" evidence="1">
    <location>
        <begin position="1"/>
        <end position="20"/>
    </location>
</feature>
<dbReference type="InterPro" id="IPR023214">
    <property type="entry name" value="HAD_sf"/>
</dbReference>
<dbReference type="AlphaFoldDB" id="A0A8J5XKT1"/>
<keyword evidence="1" id="KW-0732">Signal</keyword>
<dbReference type="GO" id="GO:0005737">
    <property type="term" value="C:cytoplasm"/>
    <property type="evidence" value="ECO:0007669"/>
    <property type="project" value="TreeGrafter"/>
</dbReference>